<dbReference type="NCBIfam" id="NF006049">
    <property type="entry name" value="PRK08195.1"/>
    <property type="match status" value="1"/>
</dbReference>
<dbReference type="RefSeq" id="WP_069521791.1">
    <property type="nucleotide sequence ID" value="NZ_FOFP01000029.1"/>
</dbReference>
<dbReference type="SUPFAM" id="SSF89000">
    <property type="entry name" value="post-HMGL domain-like"/>
    <property type="match status" value="1"/>
</dbReference>
<dbReference type="Proteomes" id="UP000198512">
    <property type="component" value="Unassembled WGS sequence"/>
</dbReference>
<dbReference type="EMBL" id="FOFP01000029">
    <property type="protein sequence ID" value="SER43110.1"/>
    <property type="molecule type" value="Genomic_DNA"/>
</dbReference>
<feature type="binding site" evidence="6">
    <location>
        <position position="164"/>
    </location>
    <ligand>
        <name>substrate</name>
    </ligand>
</feature>
<organism evidence="9 10">
    <name type="scientific">Pseudomonas cuatrocienegasensis</name>
    <dbReference type="NCBI Taxonomy" id="543360"/>
    <lineage>
        <taxon>Bacteria</taxon>
        <taxon>Pseudomonadati</taxon>
        <taxon>Pseudomonadota</taxon>
        <taxon>Gammaproteobacteria</taxon>
        <taxon>Pseudomonadales</taxon>
        <taxon>Pseudomonadaceae</taxon>
        <taxon>Pseudomonas</taxon>
    </lineage>
</organism>
<feature type="binding site" evidence="6">
    <location>
        <begin position="10"/>
        <end position="11"/>
    </location>
    <ligand>
        <name>substrate</name>
    </ligand>
</feature>
<dbReference type="Gene3D" id="1.10.8.60">
    <property type="match status" value="1"/>
</dbReference>
<keyword evidence="4 6" id="KW-0464">Manganese</keyword>
<protein>
    <recommendedName>
        <fullName evidence="6 7">4-hydroxy-2-oxovalerate aldolase</fullName>
        <shortName evidence="6">HOA</shortName>
        <ecNumber evidence="6 7">4.1.3.39</ecNumber>
    </recommendedName>
    <alternativeName>
        <fullName evidence="6">4-hydroxy-2-keto-pentanoic acid aldolase</fullName>
    </alternativeName>
    <alternativeName>
        <fullName evidence="6">4-hydroxy-2-oxopentanoate aldolase</fullName>
    </alternativeName>
</protein>
<sequence>MITITDCTLRDGNHAVRHQLSESQIRQYAKQADAAGVDIIEVGHGNGLGGSSALLGTSCLADRDMLETARSVIKNGRLGIHFIPGLGTSTDLSTAIEVGVDVFRIASHCTEANVTAPYIESVRNQGKSVYGVLMMSHMAEPAELAQQAALMASYGADALILMDSAGYLAPDDVRWRVQAIQELTDIKLGFHAHNNLGLAVANSMAAVEEGAELLDACIMGFGAGAGNTQLETLIAVLNRSGYRTRCTFDAVAGLAHASQQYLDCLTPHIGTANIASGINGLFSGFAPHIKRAAEQFKVDEFQLYRLLGQRQLVAGQEDIILETAARLSTTH</sequence>
<keyword evidence="10" id="KW-1185">Reference proteome</keyword>
<evidence type="ECO:0000256" key="4">
    <source>
        <dbReference type="ARBA" id="ARBA00023211"/>
    </source>
</evidence>
<dbReference type="HAMAP" id="MF_01656">
    <property type="entry name" value="HOA"/>
    <property type="match status" value="1"/>
</dbReference>
<dbReference type="CDD" id="cd07943">
    <property type="entry name" value="DRE_TIM_HOA"/>
    <property type="match status" value="1"/>
</dbReference>
<comment type="caution">
    <text evidence="6">Lacks conserved residue(s) required for the propagation of feature annotation.</text>
</comment>
<feature type="binding site" evidence="6">
    <location>
        <position position="191"/>
    </location>
    <ligand>
        <name>substrate</name>
    </ligand>
</feature>
<name>A0ABY1BR93_9PSED</name>
<evidence type="ECO:0000256" key="5">
    <source>
        <dbReference type="ARBA" id="ARBA00023239"/>
    </source>
</evidence>
<dbReference type="Gene3D" id="3.20.20.70">
    <property type="entry name" value="Aldolase class I"/>
    <property type="match status" value="1"/>
</dbReference>
<feature type="binding site" evidence="6">
    <location>
        <position position="11"/>
    </location>
    <ligand>
        <name>Mn(2+)</name>
        <dbReference type="ChEBI" id="CHEBI:29035"/>
    </ligand>
</feature>
<keyword evidence="5 6" id="KW-0456">Lyase</keyword>
<dbReference type="Pfam" id="PF07836">
    <property type="entry name" value="DmpG_comm"/>
    <property type="match status" value="1"/>
</dbReference>
<evidence type="ECO:0000256" key="1">
    <source>
        <dbReference type="ARBA" id="ARBA00008944"/>
    </source>
</evidence>
<proteinExistence type="inferred from homology"/>
<evidence type="ECO:0000313" key="10">
    <source>
        <dbReference type="Proteomes" id="UP000198512"/>
    </source>
</evidence>
<dbReference type="InterPro" id="IPR013785">
    <property type="entry name" value="Aldolase_TIM"/>
</dbReference>
<feature type="site" description="Transition state stabilizer" evidence="6">
    <location>
        <position position="10"/>
    </location>
</feature>
<gene>
    <name evidence="9" type="ORF">SAMN05216600_12920</name>
</gene>
<dbReference type="InterPro" id="IPR035685">
    <property type="entry name" value="DRE_TIM_HOA"/>
</dbReference>
<keyword evidence="2 6" id="KW-0479">Metal-binding</keyword>
<comment type="similarity">
    <text evidence="1 6">Belongs to the 4-hydroxy-2-oxovalerate aldolase family.</text>
</comment>
<dbReference type="NCBIfam" id="TIGR03217">
    <property type="entry name" value="4OH_2_O_val_ald"/>
    <property type="match status" value="1"/>
</dbReference>
<dbReference type="PANTHER" id="PTHR10277:SF9">
    <property type="entry name" value="2-ISOPROPYLMALATE SYNTHASE 1, CHLOROPLASTIC-RELATED"/>
    <property type="match status" value="1"/>
</dbReference>
<feature type="domain" description="Pyruvate carboxyltransferase" evidence="8">
    <location>
        <begin position="2"/>
        <end position="252"/>
    </location>
</feature>
<dbReference type="SUPFAM" id="SSF51569">
    <property type="entry name" value="Aldolase"/>
    <property type="match status" value="1"/>
</dbReference>
<dbReference type="PROSITE" id="PS50991">
    <property type="entry name" value="PYR_CT"/>
    <property type="match status" value="1"/>
</dbReference>
<evidence type="ECO:0000259" key="8">
    <source>
        <dbReference type="PROSITE" id="PS50991"/>
    </source>
</evidence>
<evidence type="ECO:0000256" key="2">
    <source>
        <dbReference type="ARBA" id="ARBA00022723"/>
    </source>
</evidence>
<dbReference type="PANTHER" id="PTHR10277">
    <property type="entry name" value="HOMOCITRATE SYNTHASE-RELATED"/>
    <property type="match status" value="1"/>
</dbReference>
<feature type="active site" description="Proton acceptor" evidence="6">
    <location>
        <position position="14"/>
    </location>
</feature>
<dbReference type="Pfam" id="PF00682">
    <property type="entry name" value="HMGL-like"/>
    <property type="match status" value="1"/>
</dbReference>
<dbReference type="InterPro" id="IPR012425">
    <property type="entry name" value="DmpG_comm"/>
</dbReference>
<comment type="catalytic activity">
    <reaction evidence="6">
        <text>(S)-4-hydroxy-2-oxopentanoate = acetaldehyde + pyruvate</text>
        <dbReference type="Rhea" id="RHEA:22624"/>
        <dbReference type="ChEBI" id="CHEBI:15343"/>
        <dbReference type="ChEBI" id="CHEBI:15361"/>
        <dbReference type="ChEBI" id="CHEBI:73143"/>
        <dbReference type="EC" id="4.1.3.39"/>
    </reaction>
</comment>
<accession>A0ABY1BR93</accession>
<evidence type="ECO:0000256" key="3">
    <source>
        <dbReference type="ARBA" id="ARBA00022797"/>
    </source>
</evidence>
<dbReference type="InterPro" id="IPR050073">
    <property type="entry name" value="2-IPM_HCS-like"/>
</dbReference>
<reference evidence="9 10" key="1">
    <citation type="submission" date="2016-10" db="EMBL/GenBank/DDBJ databases">
        <authorList>
            <person name="Varghese N."/>
            <person name="Submissions S."/>
        </authorList>
    </citation>
    <scope>NUCLEOTIDE SEQUENCE [LARGE SCALE GENOMIC DNA]</scope>
    <source>
        <strain evidence="9 10">CIP 109853</strain>
    </source>
</reference>
<keyword evidence="3 6" id="KW-0058">Aromatic hydrocarbons catabolism</keyword>
<dbReference type="EC" id="4.1.3.39" evidence="6 7"/>
<dbReference type="InterPro" id="IPR017629">
    <property type="entry name" value="4OH_2_O-val_aldolase"/>
</dbReference>
<dbReference type="InterPro" id="IPR000891">
    <property type="entry name" value="PYR_CT"/>
</dbReference>
<comment type="caution">
    <text evidence="9">The sequence shown here is derived from an EMBL/GenBank/DDBJ whole genome shotgun (WGS) entry which is preliminary data.</text>
</comment>
<evidence type="ECO:0000256" key="6">
    <source>
        <dbReference type="HAMAP-Rule" id="MF_01656"/>
    </source>
</evidence>
<evidence type="ECO:0000256" key="7">
    <source>
        <dbReference type="NCBIfam" id="TIGR03217"/>
    </source>
</evidence>
<feature type="binding site" evidence="6">
    <location>
        <position position="191"/>
    </location>
    <ligand>
        <name>Mn(2+)</name>
        <dbReference type="ChEBI" id="CHEBI:29035"/>
    </ligand>
</feature>
<evidence type="ECO:0000313" key="9">
    <source>
        <dbReference type="EMBL" id="SER43110.1"/>
    </source>
</evidence>
<feature type="binding site" evidence="6">
    <location>
        <position position="193"/>
    </location>
    <ligand>
        <name>Mn(2+)</name>
        <dbReference type="ChEBI" id="CHEBI:29035"/>
    </ligand>
</feature>